<dbReference type="EMBL" id="KN880762">
    <property type="protein sequence ID" value="KIY62634.1"/>
    <property type="molecule type" value="Genomic_DNA"/>
</dbReference>
<gene>
    <name evidence="1" type="ORF">CYLTODRAFT_426758</name>
</gene>
<dbReference type="InterPro" id="IPR032675">
    <property type="entry name" value="LRR_dom_sf"/>
</dbReference>
<reference evidence="1 2" key="1">
    <citation type="journal article" date="2015" name="Fungal Genet. Biol.">
        <title>Evolution of novel wood decay mechanisms in Agaricales revealed by the genome sequences of Fistulina hepatica and Cylindrobasidium torrendii.</title>
        <authorList>
            <person name="Floudas D."/>
            <person name="Held B.W."/>
            <person name="Riley R."/>
            <person name="Nagy L.G."/>
            <person name="Koehler G."/>
            <person name="Ransdell A.S."/>
            <person name="Younus H."/>
            <person name="Chow J."/>
            <person name="Chiniquy J."/>
            <person name="Lipzen A."/>
            <person name="Tritt A."/>
            <person name="Sun H."/>
            <person name="Haridas S."/>
            <person name="LaButti K."/>
            <person name="Ohm R.A."/>
            <person name="Kues U."/>
            <person name="Blanchette R.A."/>
            <person name="Grigoriev I.V."/>
            <person name="Minto R.E."/>
            <person name="Hibbett D.S."/>
        </authorList>
    </citation>
    <scope>NUCLEOTIDE SEQUENCE [LARGE SCALE GENOMIC DNA]</scope>
    <source>
        <strain evidence="1 2">FP15055 ss-10</strain>
    </source>
</reference>
<dbReference type="AlphaFoldDB" id="A0A0D7AXN4"/>
<evidence type="ECO:0000313" key="2">
    <source>
        <dbReference type="Proteomes" id="UP000054007"/>
    </source>
</evidence>
<evidence type="ECO:0000313" key="1">
    <source>
        <dbReference type="EMBL" id="KIY62634.1"/>
    </source>
</evidence>
<dbReference type="OrthoDB" id="3217549at2759"/>
<proteinExistence type="predicted"/>
<dbReference type="SUPFAM" id="SSF52047">
    <property type="entry name" value="RNI-like"/>
    <property type="match status" value="1"/>
</dbReference>
<dbReference type="Gene3D" id="3.80.10.10">
    <property type="entry name" value="Ribonuclease Inhibitor"/>
    <property type="match status" value="1"/>
</dbReference>
<keyword evidence="2" id="KW-1185">Reference proteome</keyword>
<protein>
    <recommendedName>
        <fullName evidence="3">F-box domain-containing protein</fullName>
    </recommendedName>
</protein>
<organism evidence="1 2">
    <name type="scientific">Cylindrobasidium torrendii FP15055 ss-10</name>
    <dbReference type="NCBI Taxonomy" id="1314674"/>
    <lineage>
        <taxon>Eukaryota</taxon>
        <taxon>Fungi</taxon>
        <taxon>Dikarya</taxon>
        <taxon>Basidiomycota</taxon>
        <taxon>Agaricomycotina</taxon>
        <taxon>Agaricomycetes</taxon>
        <taxon>Agaricomycetidae</taxon>
        <taxon>Agaricales</taxon>
        <taxon>Marasmiineae</taxon>
        <taxon>Physalacriaceae</taxon>
        <taxon>Cylindrobasidium</taxon>
    </lineage>
</organism>
<evidence type="ECO:0008006" key="3">
    <source>
        <dbReference type="Google" id="ProtNLM"/>
    </source>
</evidence>
<sequence length="379" mass="43219">MEIVIQNRLLWSSIALFGTDGQQMDRLLRVLHLSGEAPLDILIAVCDLEPLKGILSPHSRRFRTFSVGYAKWDWTAMQRSIPALEYVDLTGFTPPATHYESISAAFTSAPALRRITCSPKLVLHIMFPWSQIVELRIRREALNLFDKSEIIRTPKDRKRLFDIISAAPLRLLTCTDDTGSEFPAMIKPDIEVAQIPPSWLPRFTLPSLRKYSICWYRDLAIKDILDLFHRSGCTLTHLDISDFNGGTNKGALEDLLLALPQLKELDLHISSDRSECVSHWELIWLLFMNKDLLPDLRSMRLRSKGSEFDALSIGSWLRTLVFDGATGVVNAGHRKLRLLALDFREGAWQGPRRTLAEEEARERLLKSAEAAHINLYVYE</sequence>
<name>A0A0D7AXN4_9AGAR</name>
<accession>A0A0D7AXN4</accession>
<dbReference type="Proteomes" id="UP000054007">
    <property type="component" value="Unassembled WGS sequence"/>
</dbReference>